<evidence type="ECO:0000313" key="2">
    <source>
        <dbReference type="EMBL" id="CAF5228278.1"/>
    </source>
</evidence>
<sequence>LTFFANQCEKTVLKRLLKELWKAVISDLEKVIVLPPFADSKNLLTIPAAKIEDAYRLLSGVCYLIN</sequence>
<protein>
    <recommendedName>
        <fullName evidence="1">MHD2 domain-containing protein</fullName>
    </recommendedName>
</protein>
<evidence type="ECO:0000259" key="1">
    <source>
        <dbReference type="PROSITE" id="PS51259"/>
    </source>
</evidence>
<dbReference type="GO" id="GO:0042734">
    <property type="term" value="C:presynaptic membrane"/>
    <property type="evidence" value="ECO:0007669"/>
    <property type="project" value="TreeGrafter"/>
</dbReference>
<gene>
    <name evidence="2" type="ORF">SMN809_LOCUS85680</name>
</gene>
<dbReference type="Gene3D" id="1.20.58.1100">
    <property type="match status" value="1"/>
</dbReference>
<feature type="domain" description="MHD2" evidence="1">
    <location>
        <begin position="1"/>
        <end position="66"/>
    </location>
</feature>
<comment type="caution">
    <text evidence="2">The sequence shown here is derived from an EMBL/GenBank/DDBJ whole genome shotgun (WGS) entry which is preliminary data.</text>
</comment>
<dbReference type="GO" id="GO:0043195">
    <property type="term" value="C:terminal bouton"/>
    <property type="evidence" value="ECO:0007669"/>
    <property type="project" value="TreeGrafter"/>
</dbReference>
<dbReference type="GO" id="GO:0017075">
    <property type="term" value="F:syntaxin-1 binding"/>
    <property type="evidence" value="ECO:0007669"/>
    <property type="project" value="TreeGrafter"/>
</dbReference>
<dbReference type="GO" id="GO:0005516">
    <property type="term" value="F:calmodulin binding"/>
    <property type="evidence" value="ECO:0007669"/>
    <property type="project" value="TreeGrafter"/>
</dbReference>
<dbReference type="AlphaFoldDB" id="A0A8S3K9M2"/>
<dbReference type="PROSITE" id="PS51259">
    <property type="entry name" value="MHD2"/>
    <property type="match status" value="1"/>
</dbReference>
<dbReference type="GO" id="GO:0099525">
    <property type="term" value="P:presynaptic dense core vesicle exocytosis"/>
    <property type="evidence" value="ECO:0007669"/>
    <property type="project" value="TreeGrafter"/>
</dbReference>
<evidence type="ECO:0000313" key="3">
    <source>
        <dbReference type="Proteomes" id="UP000676336"/>
    </source>
</evidence>
<accession>A0A8S3K9M2</accession>
<dbReference type="GO" id="GO:0019992">
    <property type="term" value="F:diacylglycerol binding"/>
    <property type="evidence" value="ECO:0007669"/>
    <property type="project" value="InterPro"/>
</dbReference>
<dbReference type="GO" id="GO:0061789">
    <property type="term" value="P:dense core granule priming"/>
    <property type="evidence" value="ECO:0007669"/>
    <property type="project" value="TreeGrafter"/>
</dbReference>
<proteinExistence type="predicted"/>
<reference evidence="2" key="1">
    <citation type="submission" date="2021-02" db="EMBL/GenBank/DDBJ databases">
        <authorList>
            <person name="Nowell W R."/>
        </authorList>
    </citation>
    <scope>NUCLEOTIDE SEQUENCE</scope>
</reference>
<dbReference type="Pfam" id="PF06292">
    <property type="entry name" value="MUN"/>
    <property type="match status" value="1"/>
</dbReference>
<dbReference type="GO" id="GO:0030672">
    <property type="term" value="C:synaptic vesicle membrane"/>
    <property type="evidence" value="ECO:0007669"/>
    <property type="project" value="TreeGrafter"/>
</dbReference>
<organism evidence="2 3">
    <name type="scientific">Rotaria magnacalcarata</name>
    <dbReference type="NCBI Taxonomy" id="392030"/>
    <lineage>
        <taxon>Eukaryota</taxon>
        <taxon>Metazoa</taxon>
        <taxon>Spiralia</taxon>
        <taxon>Gnathifera</taxon>
        <taxon>Rotifera</taxon>
        <taxon>Eurotatoria</taxon>
        <taxon>Bdelloidea</taxon>
        <taxon>Philodinida</taxon>
        <taxon>Philodinidae</taxon>
        <taxon>Rotaria</taxon>
    </lineage>
</organism>
<dbReference type="GO" id="GO:0016082">
    <property type="term" value="P:synaptic vesicle priming"/>
    <property type="evidence" value="ECO:0007669"/>
    <property type="project" value="TreeGrafter"/>
</dbReference>
<dbReference type="Proteomes" id="UP000676336">
    <property type="component" value="Unassembled WGS sequence"/>
</dbReference>
<dbReference type="EMBL" id="CAJOBI010366232">
    <property type="protein sequence ID" value="CAF5228278.1"/>
    <property type="molecule type" value="Genomic_DNA"/>
</dbReference>
<dbReference type="GO" id="GO:0035249">
    <property type="term" value="P:synaptic transmission, glutamatergic"/>
    <property type="evidence" value="ECO:0007669"/>
    <property type="project" value="TreeGrafter"/>
</dbReference>
<dbReference type="GO" id="GO:0016081">
    <property type="term" value="P:synaptic vesicle docking"/>
    <property type="evidence" value="ECO:0007669"/>
    <property type="project" value="TreeGrafter"/>
</dbReference>
<name>A0A8S3K9M2_9BILA</name>
<dbReference type="InterPro" id="IPR014772">
    <property type="entry name" value="Munc13_dom-2"/>
</dbReference>
<feature type="non-terminal residue" evidence="2">
    <location>
        <position position="1"/>
    </location>
</feature>
<dbReference type="GO" id="GO:0098831">
    <property type="term" value="C:presynaptic active zone cytoplasmic component"/>
    <property type="evidence" value="ECO:0007669"/>
    <property type="project" value="TreeGrafter"/>
</dbReference>
<dbReference type="PANTHER" id="PTHR10480:SF12">
    <property type="entry name" value="UNC-13, ISOFORM E"/>
    <property type="match status" value="1"/>
</dbReference>
<dbReference type="PANTHER" id="PTHR10480">
    <property type="entry name" value="PROTEIN UNC-13 HOMOLOG"/>
    <property type="match status" value="1"/>
</dbReference>
<dbReference type="InterPro" id="IPR027080">
    <property type="entry name" value="Unc-13"/>
</dbReference>
<dbReference type="GO" id="GO:0031594">
    <property type="term" value="C:neuromuscular junction"/>
    <property type="evidence" value="ECO:0007669"/>
    <property type="project" value="TreeGrafter"/>
</dbReference>
<dbReference type="InterPro" id="IPR010439">
    <property type="entry name" value="MUN_dom"/>
</dbReference>